<accession>A0ABQ1DSY8</accession>
<reference evidence="2 3" key="1">
    <citation type="submission" date="2020-05" db="EMBL/GenBank/DDBJ databases">
        <title>Genetic diversity of Pseudomonas cichorii.</title>
        <authorList>
            <person name="Tani S."/>
            <person name="Yagi H."/>
            <person name="Hashimoto S."/>
            <person name="Iiyama K."/>
            <person name="Furuya N."/>
        </authorList>
    </citation>
    <scope>NUCLEOTIDE SEQUENCE [LARGE SCALE GENOMIC DNA]</scope>
    <source>
        <strain evidence="2 3">LMG 2162</strain>
    </source>
</reference>
<sequence>MQPLSAREVYQQLRDTAQGIHSLQLAQHLDSGLLQITLEDWCLTLDFSDRHLHHCQRCRAPDGREWNLETQHYGTDPVSLLSTWELAQIERLLLQACDSDFSM</sequence>
<feature type="domain" description="DUF7693" evidence="1">
    <location>
        <begin position="4"/>
        <end position="93"/>
    </location>
</feature>
<evidence type="ECO:0000313" key="3">
    <source>
        <dbReference type="Proteomes" id="UP000614982"/>
    </source>
</evidence>
<proteinExistence type="predicted"/>
<comment type="caution">
    <text evidence="2">The sequence shown here is derived from an EMBL/GenBank/DDBJ whole genome shotgun (WGS) entry which is preliminary data.</text>
</comment>
<evidence type="ECO:0000313" key="2">
    <source>
        <dbReference type="EMBL" id="GFM94151.1"/>
    </source>
</evidence>
<dbReference type="RefSeq" id="WP_025258589.1">
    <property type="nucleotide sequence ID" value="NZ_BLWA01000014.1"/>
</dbReference>
<dbReference type="Proteomes" id="UP000614982">
    <property type="component" value="Unassembled WGS sequence"/>
</dbReference>
<keyword evidence="3" id="KW-1185">Reference proteome</keyword>
<dbReference type="Pfam" id="PF24745">
    <property type="entry name" value="DUF7693"/>
    <property type="match status" value="1"/>
</dbReference>
<dbReference type="GeneID" id="45540980"/>
<dbReference type="InterPro" id="IPR056110">
    <property type="entry name" value="DUF7693"/>
</dbReference>
<evidence type="ECO:0000259" key="1">
    <source>
        <dbReference type="Pfam" id="PF24745"/>
    </source>
</evidence>
<dbReference type="EMBL" id="BLWA01000014">
    <property type="protein sequence ID" value="GFM94151.1"/>
    <property type="molecule type" value="Genomic_DNA"/>
</dbReference>
<name>A0ABQ1DSY8_PSECI</name>
<protein>
    <recommendedName>
        <fullName evidence="1">DUF7693 domain-containing protein</fullName>
    </recommendedName>
</protein>
<organism evidence="2 3">
    <name type="scientific">Pseudomonas cichorii</name>
    <dbReference type="NCBI Taxonomy" id="36746"/>
    <lineage>
        <taxon>Bacteria</taxon>
        <taxon>Pseudomonadati</taxon>
        <taxon>Pseudomonadota</taxon>
        <taxon>Gammaproteobacteria</taxon>
        <taxon>Pseudomonadales</taxon>
        <taxon>Pseudomonadaceae</taxon>
        <taxon>Pseudomonas</taxon>
    </lineage>
</organism>
<gene>
    <name evidence="2" type="ORF">PSCICP_41230</name>
</gene>